<name>A0AAD8I598_9APIA</name>
<accession>A0AAD8I598</accession>
<protein>
    <submittedName>
        <fullName evidence="2">Salicylate O-methyltransferase</fullName>
    </submittedName>
</protein>
<dbReference type="Proteomes" id="UP001237642">
    <property type="component" value="Unassembled WGS sequence"/>
</dbReference>
<reference evidence="2" key="1">
    <citation type="submission" date="2023-02" db="EMBL/GenBank/DDBJ databases">
        <title>Genome of toxic invasive species Heracleum sosnowskyi carries increased number of genes despite the absence of recent whole-genome duplications.</title>
        <authorList>
            <person name="Schelkunov M."/>
            <person name="Shtratnikova V."/>
            <person name="Makarenko M."/>
            <person name="Klepikova A."/>
            <person name="Omelchenko D."/>
            <person name="Novikova G."/>
            <person name="Obukhova E."/>
            <person name="Bogdanov V."/>
            <person name="Penin A."/>
            <person name="Logacheva M."/>
        </authorList>
    </citation>
    <scope>NUCLEOTIDE SEQUENCE</scope>
    <source>
        <strain evidence="2">Hsosn_3</strain>
        <tissue evidence="2">Leaf</tissue>
    </source>
</reference>
<proteinExistence type="inferred from homology"/>
<dbReference type="GO" id="GO:0008168">
    <property type="term" value="F:methyltransferase activity"/>
    <property type="evidence" value="ECO:0007669"/>
    <property type="project" value="InterPro"/>
</dbReference>
<dbReference type="Pfam" id="PF03492">
    <property type="entry name" value="Methyltransf_7"/>
    <property type="match status" value="1"/>
</dbReference>
<dbReference type="InterPro" id="IPR005299">
    <property type="entry name" value="MeTrfase_7"/>
</dbReference>
<dbReference type="InterPro" id="IPR029063">
    <property type="entry name" value="SAM-dependent_MTases_sf"/>
</dbReference>
<comment type="caution">
    <text evidence="2">The sequence shown here is derived from an EMBL/GenBank/DDBJ whole genome shotgun (WGS) entry which is preliminary data.</text>
</comment>
<organism evidence="2 3">
    <name type="scientific">Heracleum sosnowskyi</name>
    <dbReference type="NCBI Taxonomy" id="360622"/>
    <lineage>
        <taxon>Eukaryota</taxon>
        <taxon>Viridiplantae</taxon>
        <taxon>Streptophyta</taxon>
        <taxon>Embryophyta</taxon>
        <taxon>Tracheophyta</taxon>
        <taxon>Spermatophyta</taxon>
        <taxon>Magnoliopsida</taxon>
        <taxon>eudicotyledons</taxon>
        <taxon>Gunneridae</taxon>
        <taxon>Pentapetalae</taxon>
        <taxon>asterids</taxon>
        <taxon>campanulids</taxon>
        <taxon>Apiales</taxon>
        <taxon>Apiaceae</taxon>
        <taxon>Apioideae</taxon>
        <taxon>apioid superclade</taxon>
        <taxon>Tordylieae</taxon>
        <taxon>Tordyliinae</taxon>
        <taxon>Heracleum</taxon>
    </lineage>
</organism>
<evidence type="ECO:0000256" key="1">
    <source>
        <dbReference type="ARBA" id="ARBA00007967"/>
    </source>
</evidence>
<keyword evidence="3" id="KW-1185">Reference proteome</keyword>
<evidence type="ECO:0000313" key="2">
    <source>
        <dbReference type="EMBL" id="KAK1379404.1"/>
    </source>
</evidence>
<sequence>MEYSTQMDLVTVFHMNAGICGCSYANNSVLQKNLMLKSTKVLEDTIKNYGTQYGFFECIKLADLGCSSGPNAFLLVANTVKIVHAVCQKKNLKTPPEFQVFLNDIPNNDFNTLFKFTPVFTLMLENEKSLEKM</sequence>
<dbReference type="AlphaFoldDB" id="A0AAD8I598"/>
<gene>
    <name evidence="2" type="ORF">POM88_026148</name>
</gene>
<comment type="similarity">
    <text evidence="1">Belongs to the methyltransferase superfamily. Type-7 methyltransferase family.</text>
</comment>
<dbReference type="Gene3D" id="3.40.50.150">
    <property type="entry name" value="Vaccinia Virus protein VP39"/>
    <property type="match status" value="1"/>
</dbReference>
<dbReference type="SUPFAM" id="SSF53335">
    <property type="entry name" value="S-adenosyl-L-methionine-dependent methyltransferases"/>
    <property type="match status" value="1"/>
</dbReference>
<dbReference type="PANTHER" id="PTHR31009">
    <property type="entry name" value="S-ADENOSYL-L-METHIONINE:CARBOXYL METHYLTRANSFERASE FAMILY PROTEIN"/>
    <property type="match status" value="1"/>
</dbReference>
<dbReference type="EMBL" id="JAUIZM010000006">
    <property type="protein sequence ID" value="KAK1379404.1"/>
    <property type="molecule type" value="Genomic_DNA"/>
</dbReference>
<evidence type="ECO:0000313" key="3">
    <source>
        <dbReference type="Proteomes" id="UP001237642"/>
    </source>
</evidence>
<reference evidence="2" key="2">
    <citation type="submission" date="2023-05" db="EMBL/GenBank/DDBJ databases">
        <authorList>
            <person name="Schelkunov M.I."/>
        </authorList>
    </citation>
    <scope>NUCLEOTIDE SEQUENCE</scope>
    <source>
        <strain evidence="2">Hsosn_3</strain>
        <tissue evidence="2">Leaf</tissue>
    </source>
</reference>